<dbReference type="Proteomes" id="UP000663828">
    <property type="component" value="Unassembled WGS sequence"/>
</dbReference>
<dbReference type="CDD" id="cd15753">
    <property type="entry name" value="FYVE_SlaC2-c"/>
    <property type="match status" value="1"/>
</dbReference>
<dbReference type="InterPro" id="IPR011011">
    <property type="entry name" value="Znf_FYVE_PHD"/>
</dbReference>
<feature type="region of interest" description="Disordered" evidence="3">
    <location>
        <begin position="1141"/>
        <end position="1161"/>
    </location>
</feature>
<gene>
    <name evidence="6" type="ORF">XAT740_LOCUS13992</name>
</gene>
<protein>
    <submittedName>
        <fullName evidence="6">Uncharacterized protein</fullName>
    </submittedName>
</protein>
<evidence type="ECO:0000256" key="1">
    <source>
        <dbReference type="ARBA" id="ARBA00023157"/>
    </source>
</evidence>
<keyword evidence="1" id="KW-1015">Disulfide bond</keyword>
<dbReference type="Gene3D" id="3.30.40.10">
    <property type="entry name" value="Zinc/RING finger domain, C3HC4 (zinc finger)"/>
    <property type="match status" value="1"/>
</dbReference>
<dbReference type="SMART" id="SM00409">
    <property type="entry name" value="IG"/>
    <property type="match status" value="2"/>
</dbReference>
<sequence length="1468" mass="166585">MTRNPSVSGSEARSITSRASELSVLNDEECKRILSVVERDFKLRQEEYKRLECVQGREIKKLIRQENERVQYLGGSKEFNAERCIRCFKPFRIFFNPKEPCTECKFFVCHECAKYTPATKTWACKTCLELKNLEVLTSDWFYFESSKKHKRCGSAKVVRELHKREKELAIRIVMASLLGQLPAFDVNNDIPKSFLNVLQELYHDGRLTSWKVRGRGDILSVRLTWFDPDHRNACIKAKARQHLVELDEYVDDALAYESLTNDSKDPGSLVSFVPYDTNVKRELKEYSTRLALLVERLQEDLSERNTYNNHRSVRDKIATIVRRGGKEGLKVHQQQLTTEIARARVALSGPLRPIIASVFLLILPQILSSAVLKIVSLDPPTGSNTKTNTTHERDLQNLLIQQTEQVLRTNLQQFHRTLTEANSSINNNNFDQKLAQAIFDKCVSKEIFQELPDVIDASAPPPPKPLRQTSNTSSSLTSLTKPSSSQPTWSNSSSASWEIKSRNDNIRKVIVSKRSAADEEEDTIKEDDEEEHLTNGTTKYQAITTTESIEFDNGLKLDLSSVDDELTDRNQNHRSVDSDLEAIKRSKAKVGEWQTNFTLSESKSPHSGDETPRSTRDALFLTVPISADKHLSPRVGDKPLEDLADDDLYADDESSSYPIPINTVTLGEHSQVSDNESTNTRKLFPLPANLLLQNHSSCSFRRPSYTYESDNDSITSTSNTSLVEMKTFIDEDKFRMDPSITDPKFVQRPKDTTSRHGETAKFKTKVQGTEPIDIFWFRFGTDDELVNDEKYQLSHDDSYHYLKIYSTRKEDEGAYLCVVANDKAQNVDIAKLSVKDNKRQFTPPTIISEFIDTDVCEGASLTLKCKLDQGYPKSRVLWYKENTLIQPNEHYKLYYYGDGQHVLHVDEATIEDDNGTFTCLALNAAGRVQITADVFVHEKEVIDIPHDSPAVRTVPRTLRKQKATRKHSDMNNDGEQHEDEPLTMSPPLSPIPRPVQSDDEELNAKRYMDKFRSDRSSQLLEGNLNDWQHLYEASVQSLESDGVGVRSVPQQQKPFYLERRPSIEKPIDEAPRSPIPLPQPERNVIKPKWEIRLPQLLNSTVGPDRQIRDHTRRHTTNIVFQQNQQQSTLTNLPTTQFNPVSQSISASPMPTETDNGESSSPLVRQLKQKFDRMYTANLTEEYSKSHSQSHIQRVGNDETDGAYPLLPVASLTCRGLTSNNGERSTTKSRPVLPMNAKKPNPVTSVSFDTSLLTNRTTHDKGNNDSTMSLPQRFDNQRSTTNVVKQLIGGGATLVYDSSTPNNKTSPSSAPSFQHQYYPNHQYQQQRKEHVRIERTTESLTKKMTNHQSTDKKSLTLTGRQLQPNSSPSHNTKSKPTKNVNNNDNTNSNNNNNNNNNNNHEKQQDLIPTKDSRDRSTPLSDKTSNPEKSVQTKSTDNSFDLTSPSSSNLSTRSITPVGRKSVLARAELW</sequence>
<dbReference type="InterPro" id="IPR003599">
    <property type="entry name" value="Ig_sub"/>
</dbReference>
<dbReference type="FunFam" id="2.60.40.10:FF:000032">
    <property type="entry name" value="palladin isoform X1"/>
    <property type="match status" value="1"/>
</dbReference>
<evidence type="ECO:0000313" key="7">
    <source>
        <dbReference type="Proteomes" id="UP000663828"/>
    </source>
</evidence>
<keyword evidence="7" id="KW-1185">Reference proteome</keyword>
<evidence type="ECO:0000259" key="4">
    <source>
        <dbReference type="PROSITE" id="PS50835"/>
    </source>
</evidence>
<feature type="domain" description="Ig-like" evidence="4">
    <location>
        <begin position="844"/>
        <end position="931"/>
    </location>
</feature>
<proteinExistence type="predicted"/>
<dbReference type="InterPro" id="IPR010911">
    <property type="entry name" value="Rab_BD"/>
</dbReference>
<feature type="compositionally biased region" description="Low complexity" evidence="3">
    <location>
        <begin position="1297"/>
        <end position="1314"/>
    </location>
</feature>
<evidence type="ECO:0000313" key="6">
    <source>
        <dbReference type="EMBL" id="CAF1016258.1"/>
    </source>
</evidence>
<dbReference type="GO" id="GO:0031267">
    <property type="term" value="F:small GTPase binding"/>
    <property type="evidence" value="ECO:0007669"/>
    <property type="project" value="InterPro"/>
</dbReference>
<dbReference type="SMART" id="SM00408">
    <property type="entry name" value="IGc2"/>
    <property type="match status" value="2"/>
</dbReference>
<dbReference type="Pfam" id="PF13927">
    <property type="entry name" value="Ig_3"/>
    <property type="match status" value="1"/>
</dbReference>
<feature type="domain" description="RabBD" evidence="5">
    <location>
        <begin position="19"/>
        <end position="144"/>
    </location>
</feature>
<keyword evidence="2" id="KW-0393">Immunoglobulin domain</keyword>
<feature type="non-terminal residue" evidence="6">
    <location>
        <position position="1468"/>
    </location>
</feature>
<dbReference type="PANTHER" id="PTHR47633:SF3">
    <property type="entry name" value="STRIATED MUSCLE PREFERENTIALLY EXPRESSED PROTEIN KINASE"/>
    <property type="match status" value="1"/>
</dbReference>
<comment type="caution">
    <text evidence="6">The sequence shown here is derived from an EMBL/GenBank/DDBJ whole genome shotgun (WGS) entry which is preliminary data.</text>
</comment>
<accession>A0A814HZY7</accession>
<feature type="compositionally biased region" description="Polar residues" evidence="3">
    <location>
        <begin position="1354"/>
        <end position="1370"/>
    </location>
</feature>
<dbReference type="InterPro" id="IPR013783">
    <property type="entry name" value="Ig-like_fold"/>
</dbReference>
<organism evidence="6 7">
    <name type="scientific">Adineta ricciae</name>
    <name type="common">Rotifer</name>
    <dbReference type="NCBI Taxonomy" id="249248"/>
    <lineage>
        <taxon>Eukaryota</taxon>
        <taxon>Metazoa</taxon>
        <taxon>Spiralia</taxon>
        <taxon>Gnathifera</taxon>
        <taxon>Rotifera</taxon>
        <taxon>Eurotatoria</taxon>
        <taxon>Bdelloidea</taxon>
        <taxon>Adinetida</taxon>
        <taxon>Adinetidae</taxon>
        <taxon>Adineta</taxon>
    </lineage>
</organism>
<dbReference type="SUPFAM" id="SSF48726">
    <property type="entry name" value="Immunoglobulin"/>
    <property type="match status" value="2"/>
</dbReference>
<reference evidence="6" key="1">
    <citation type="submission" date="2021-02" db="EMBL/GenBank/DDBJ databases">
        <authorList>
            <person name="Nowell W R."/>
        </authorList>
    </citation>
    <scope>NUCLEOTIDE SEQUENCE</scope>
</reference>
<dbReference type="EMBL" id="CAJNOR010000827">
    <property type="protein sequence ID" value="CAF1016258.1"/>
    <property type="molecule type" value="Genomic_DNA"/>
</dbReference>
<dbReference type="InterPro" id="IPR041282">
    <property type="entry name" value="FYVE_2"/>
</dbReference>
<feature type="domain" description="Ig-like" evidence="4">
    <location>
        <begin position="743"/>
        <end position="833"/>
    </location>
</feature>
<feature type="compositionally biased region" description="Low complexity" evidence="3">
    <location>
        <begin position="468"/>
        <end position="497"/>
    </location>
</feature>
<feature type="compositionally biased region" description="Low complexity" evidence="3">
    <location>
        <begin position="1378"/>
        <end position="1397"/>
    </location>
</feature>
<dbReference type="GO" id="GO:0006886">
    <property type="term" value="P:intracellular protein transport"/>
    <property type="evidence" value="ECO:0007669"/>
    <property type="project" value="InterPro"/>
</dbReference>
<feature type="region of interest" description="Disordered" evidence="3">
    <location>
        <begin position="958"/>
        <end position="997"/>
    </location>
</feature>
<name>A0A814HZY7_ADIRI</name>
<evidence type="ECO:0000259" key="5">
    <source>
        <dbReference type="PROSITE" id="PS50916"/>
    </source>
</evidence>
<feature type="region of interest" description="Disordered" evidence="3">
    <location>
        <begin position="1294"/>
        <end position="1314"/>
    </location>
</feature>
<feature type="region of interest" description="Disordered" evidence="3">
    <location>
        <begin position="455"/>
        <end position="497"/>
    </location>
</feature>
<dbReference type="PROSITE" id="PS50916">
    <property type="entry name" value="RABBD"/>
    <property type="match status" value="1"/>
</dbReference>
<dbReference type="InterPro" id="IPR003598">
    <property type="entry name" value="Ig_sub2"/>
</dbReference>
<dbReference type="SUPFAM" id="SSF57903">
    <property type="entry name" value="FYVE/PHD zinc finger"/>
    <property type="match status" value="1"/>
</dbReference>
<feature type="compositionally biased region" description="Basic and acidic residues" evidence="3">
    <location>
        <begin position="1398"/>
        <end position="1415"/>
    </location>
</feature>
<evidence type="ECO:0000256" key="2">
    <source>
        <dbReference type="ARBA" id="ARBA00023319"/>
    </source>
</evidence>
<feature type="compositionally biased region" description="Acidic residues" evidence="3">
    <location>
        <begin position="518"/>
        <end position="531"/>
    </location>
</feature>
<dbReference type="InterPro" id="IPR013098">
    <property type="entry name" value="Ig_I-set"/>
</dbReference>
<dbReference type="PANTHER" id="PTHR47633">
    <property type="entry name" value="IMMUNOGLOBULIN"/>
    <property type="match status" value="1"/>
</dbReference>
<dbReference type="GO" id="GO:0004674">
    <property type="term" value="F:protein serine/threonine kinase activity"/>
    <property type="evidence" value="ECO:0007669"/>
    <property type="project" value="UniProtKB-KW"/>
</dbReference>
<feature type="region of interest" description="Disordered" evidence="3">
    <location>
        <begin position="513"/>
        <end position="538"/>
    </location>
</feature>
<evidence type="ECO:0000256" key="3">
    <source>
        <dbReference type="SAM" id="MobiDB-lite"/>
    </source>
</evidence>
<dbReference type="Pfam" id="PF02318">
    <property type="entry name" value="FYVE_2"/>
    <property type="match status" value="1"/>
</dbReference>
<feature type="compositionally biased region" description="Polar residues" evidence="3">
    <location>
        <begin position="1241"/>
        <end position="1255"/>
    </location>
</feature>
<dbReference type="InterPro" id="IPR036179">
    <property type="entry name" value="Ig-like_dom_sf"/>
</dbReference>
<feature type="region of interest" description="Disordered" evidence="3">
    <location>
        <begin position="1337"/>
        <end position="1453"/>
    </location>
</feature>
<dbReference type="InterPro" id="IPR007110">
    <property type="entry name" value="Ig-like_dom"/>
</dbReference>
<feature type="compositionally biased region" description="Low complexity" evidence="3">
    <location>
        <begin position="1435"/>
        <end position="1452"/>
    </location>
</feature>
<dbReference type="Pfam" id="PF07679">
    <property type="entry name" value="I-set"/>
    <property type="match status" value="1"/>
</dbReference>
<dbReference type="InterPro" id="IPR013083">
    <property type="entry name" value="Znf_RING/FYVE/PHD"/>
</dbReference>
<feature type="region of interest" description="Disordered" evidence="3">
    <location>
        <begin position="1214"/>
        <end position="1277"/>
    </location>
</feature>
<dbReference type="Gene3D" id="2.60.40.10">
    <property type="entry name" value="Immunoglobulins"/>
    <property type="match status" value="2"/>
</dbReference>
<dbReference type="FunFam" id="2.60.40.10:FF:000107">
    <property type="entry name" value="Myosin, light chain kinase a"/>
    <property type="match status" value="1"/>
</dbReference>
<feature type="compositionally biased region" description="Polar residues" evidence="3">
    <location>
        <begin position="1416"/>
        <end position="1434"/>
    </location>
</feature>
<dbReference type="PROSITE" id="PS50835">
    <property type="entry name" value="IG_LIKE"/>
    <property type="match status" value="2"/>
</dbReference>